<evidence type="ECO:0000256" key="18">
    <source>
        <dbReference type="ARBA" id="ARBA00047493"/>
    </source>
</evidence>
<dbReference type="EC" id="6.3.2.12" evidence="6"/>
<keyword evidence="13" id="KW-0460">Magnesium</keyword>
<keyword evidence="14" id="KW-0289">Folate biosynthesis</keyword>
<evidence type="ECO:0000256" key="10">
    <source>
        <dbReference type="ARBA" id="ARBA00022723"/>
    </source>
</evidence>
<evidence type="ECO:0000259" key="24">
    <source>
        <dbReference type="Pfam" id="PF08245"/>
    </source>
</evidence>
<dbReference type="GO" id="GO:0046656">
    <property type="term" value="P:folic acid biosynthetic process"/>
    <property type="evidence" value="ECO:0007669"/>
    <property type="project" value="UniProtKB-KW"/>
</dbReference>
<keyword evidence="9 22" id="KW-0436">Ligase</keyword>
<dbReference type="GO" id="GO:0046872">
    <property type="term" value="F:metal ion binding"/>
    <property type="evidence" value="ECO:0007669"/>
    <property type="project" value="UniProtKB-KW"/>
</dbReference>
<evidence type="ECO:0000256" key="1">
    <source>
        <dbReference type="ARBA" id="ARBA00001946"/>
    </source>
</evidence>
<evidence type="ECO:0000256" key="11">
    <source>
        <dbReference type="ARBA" id="ARBA00022741"/>
    </source>
</evidence>
<dbReference type="STRING" id="37625.SAMN05660420_00736"/>
<dbReference type="EC" id="6.3.2.17" evidence="7"/>
<evidence type="ECO:0000256" key="2">
    <source>
        <dbReference type="ARBA" id="ARBA00002714"/>
    </source>
</evidence>
<dbReference type="GO" id="GO:0005737">
    <property type="term" value="C:cytoplasm"/>
    <property type="evidence" value="ECO:0007669"/>
    <property type="project" value="TreeGrafter"/>
</dbReference>
<dbReference type="PROSITE" id="PS01012">
    <property type="entry name" value="FOLYLPOLYGLU_SYNT_2"/>
    <property type="match status" value="1"/>
</dbReference>
<evidence type="ECO:0000256" key="20">
    <source>
        <dbReference type="ARBA" id="ARBA00049035"/>
    </source>
</evidence>
<keyword evidence="10" id="KW-0479">Metal-binding</keyword>
<dbReference type="InterPro" id="IPR013221">
    <property type="entry name" value="Mur_ligase_cen"/>
</dbReference>
<dbReference type="PANTHER" id="PTHR11136:SF0">
    <property type="entry name" value="DIHYDROFOLATE SYNTHETASE-RELATED"/>
    <property type="match status" value="1"/>
</dbReference>
<dbReference type="InterPro" id="IPR018109">
    <property type="entry name" value="Folylpolyglutamate_synth_CS"/>
</dbReference>
<dbReference type="InterPro" id="IPR036565">
    <property type="entry name" value="Mur-like_cat_sf"/>
</dbReference>
<comment type="pathway">
    <text evidence="3">Cofactor biosynthesis; tetrahydrofolate biosynthesis; 7,8-dihydrofolate from 2-amino-4-hydroxy-6-hydroxymethyl-7,8-dihydropteridine diphosphate and 4-aminobenzoate: step 2/2.</text>
</comment>
<dbReference type="SUPFAM" id="SSF53623">
    <property type="entry name" value="MurD-like peptide ligases, catalytic domain"/>
    <property type="match status" value="1"/>
</dbReference>
<evidence type="ECO:0000256" key="17">
    <source>
        <dbReference type="ARBA" id="ARBA00032510"/>
    </source>
</evidence>
<dbReference type="UniPathway" id="UPA00077">
    <property type="reaction ID" value="UER00157"/>
</dbReference>
<keyword evidence="12 22" id="KW-0067">ATP-binding</keyword>
<comment type="function">
    <text evidence="2">Functions in two distinct reactions of the de novo folate biosynthetic pathway. Catalyzes the addition of a glutamate residue to dihydropteroate (7,8-dihydropteroate or H2Pte) to form dihydrofolate (7,8-dihydrofolate monoglutamate or H2Pte-Glu). Also catalyzes successive additions of L-glutamate to tetrahydrofolate or 10-formyltetrahydrofolate or 5,10-methylenetetrahydrofolate, leading to folylpolyglutamate derivatives.</text>
</comment>
<dbReference type="InterPro" id="IPR004101">
    <property type="entry name" value="Mur_ligase_C"/>
</dbReference>
<dbReference type="GO" id="GO:0008841">
    <property type="term" value="F:dihydrofolate synthase activity"/>
    <property type="evidence" value="ECO:0007669"/>
    <property type="project" value="UniProtKB-EC"/>
</dbReference>
<sequence length="425" mass="45690">MANYQESLAYLYSLQFFGIKLGLENIHKLLSCVGNPQQSLRIIHIAGTNGKGSTAAALASIFNAAGISAGLYTSPHLHSFTERIRIDTRQISESDAVALIEELRPHAEALKVTFFEFTTAMAFLYFQRRGVEWAILETGMGGRLDATNVVHPELCLITPIALDHSAYLGTELVQVAAEKAGICKSGVAVISGYQEVEVQSVLRQRAAELDIPLLEFGVDYHWHGKGDAFRVTGGQLPADAVKVTQAGEHQQQNFALAAAAIDYLAQAGLEISAAEIQAGLDTACWPGRLEWLADRILLDGAHNPAGARKLATYLQQQGLGNLHLIVGCKAGKQANELVSALLPFVRCVYATQPPVDAVVPIADIVQRVQATGTWARGFVDPIAALQAALEGRSSDDIILVAGSLFLVAEIRAFLLSEVDSLVITR</sequence>
<comment type="cofactor">
    <cofactor evidence="1">
        <name>Mg(2+)</name>
        <dbReference type="ChEBI" id="CHEBI:18420"/>
    </cofactor>
</comment>
<evidence type="ECO:0000256" key="22">
    <source>
        <dbReference type="PIRNR" id="PIRNR001563"/>
    </source>
</evidence>
<dbReference type="InterPro" id="IPR001645">
    <property type="entry name" value="Folylpolyglutamate_synth"/>
</dbReference>
<gene>
    <name evidence="25" type="ORF">SAMN05660420_00736</name>
</gene>
<evidence type="ECO:0000256" key="5">
    <source>
        <dbReference type="ARBA" id="ARBA00008276"/>
    </source>
</evidence>
<keyword evidence="26" id="KW-1185">Reference proteome</keyword>
<dbReference type="InterPro" id="IPR036615">
    <property type="entry name" value="Mur_ligase_C_dom_sf"/>
</dbReference>
<dbReference type="FunFam" id="3.40.1190.10:FF:000011">
    <property type="entry name" value="Folylpolyglutamate synthase/dihydrofolate synthase"/>
    <property type="match status" value="1"/>
</dbReference>
<comment type="similarity">
    <text evidence="5 22">Belongs to the folylpolyglutamate synthase family.</text>
</comment>
<evidence type="ECO:0000256" key="19">
    <source>
        <dbReference type="ARBA" id="ARBA00047808"/>
    </source>
</evidence>
<keyword evidence="11 22" id="KW-0547">Nucleotide-binding</keyword>
<evidence type="ECO:0000256" key="21">
    <source>
        <dbReference type="ARBA" id="ARBA00049161"/>
    </source>
</evidence>
<comment type="catalytic activity">
    <reaction evidence="20">
        <text>(6R)-5,10-methylenetetrahydrofolyl-(gamma-L-Glu)(n) + L-glutamate + ATP = (6R)-5,10-methylenetetrahydrofolyl-(gamma-L-Glu)(n+1) + ADP + phosphate + H(+)</text>
        <dbReference type="Rhea" id="RHEA:51912"/>
        <dbReference type="Rhea" id="RHEA-COMP:13257"/>
        <dbReference type="Rhea" id="RHEA-COMP:13258"/>
        <dbReference type="ChEBI" id="CHEBI:15378"/>
        <dbReference type="ChEBI" id="CHEBI:29985"/>
        <dbReference type="ChEBI" id="CHEBI:30616"/>
        <dbReference type="ChEBI" id="CHEBI:43474"/>
        <dbReference type="ChEBI" id="CHEBI:136572"/>
        <dbReference type="ChEBI" id="CHEBI:456216"/>
        <dbReference type="EC" id="6.3.2.17"/>
    </reaction>
</comment>
<dbReference type="PIRSF" id="PIRSF001563">
    <property type="entry name" value="Folylpolyglu_synth"/>
    <property type="match status" value="1"/>
</dbReference>
<dbReference type="SUPFAM" id="SSF53244">
    <property type="entry name" value="MurD-like peptide ligases, peptide-binding domain"/>
    <property type="match status" value="1"/>
</dbReference>
<evidence type="ECO:0000256" key="15">
    <source>
        <dbReference type="ARBA" id="ARBA00030048"/>
    </source>
</evidence>
<dbReference type="Proteomes" id="UP000199409">
    <property type="component" value="Unassembled WGS sequence"/>
</dbReference>
<dbReference type="Gene3D" id="3.90.190.20">
    <property type="entry name" value="Mur ligase, C-terminal domain"/>
    <property type="match status" value="1"/>
</dbReference>
<evidence type="ECO:0000313" key="26">
    <source>
        <dbReference type="Proteomes" id="UP000199409"/>
    </source>
</evidence>
<evidence type="ECO:0000256" key="12">
    <source>
        <dbReference type="ARBA" id="ARBA00022840"/>
    </source>
</evidence>
<dbReference type="GO" id="GO:0004326">
    <property type="term" value="F:tetrahydrofolylpolyglutamate synthase activity"/>
    <property type="evidence" value="ECO:0007669"/>
    <property type="project" value="UniProtKB-EC"/>
</dbReference>
<evidence type="ECO:0000259" key="23">
    <source>
        <dbReference type="Pfam" id="PF02875"/>
    </source>
</evidence>
<feature type="domain" description="Mur ligase central" evidence="24">
    <location>
        <begin position="45"/>
        <end position="260"/>
    </location>
</feature>
<evidence type="ECO:0000256" key="3">
    <source>
        <dbReference type="ARBA" id="ARBA00004799"/>
    </source>
</evidence>
<comment type="pathway">
    <text evidence="4">Cofactor biosynthesis; tetrahydrofolylpolyglutamate biosynthesis.</text>
</comment>
<dbReference type="EMBL" id="FNQN01000002">
    <property type="protein sequence ID" value="SDZ92108.1"/>
    <property type="molecule type" value="Genomic_DNA"/>
</dbReference>
<evidence type="ECO:0000256" key="7">
    <source>
        <dbReference type="ARBA" id="ARBA00013025"/>
    </source>
</evidence>
<proteinExistence type="inferred from homology"/>
<dbReference type="NCBIfam" id="TIGR01499">
    <property type="entry name" value="folC"/>
    <property type="match status" value="1"/>
</dbReference>
<protein>
    <recommendedName>
        <fullName evidence="8">Dihydrofolate synthase/folylpolyglutamate synthase</fullName>
        <ecNumber evidence="6">6.3.2.12</ecNumber>
        <ecNumber evidence="7">6.3.2.17</ecNumber>
    </recommendedName>
    <alternativeName>
        <fullName evidence="17">Folylpoly-gamma-glutamate synthetase-dihydrofolate synthetase</fullName>
    </alternativeName>
    <alternativeName>
        <fullName evidence="15">Folylpolyglutamate synthetase</fullName>
    </alternativeName>
    <alternativeName>
        <fullName evidence="16">Tetrahydrofolylpolyglutamate synthase</fullName>
    </alternativeName>
</protein>
<evidence type="ECO:0000256" key="14">
    <source>
        <dbReference type="ARBA" id="ARBA00022909"/>
    </source>
</evidence>
<accession>A0A1H3X0R3</accession>
<comment type="catalytic activity">
    <reaction evidence="21">
        <text>7,8-dihydropteroate + L-glutamate + ATP = 7,8-dihydrofolate + ADP + phosphate + H(+)</text>
        <dbReference type="Rhea" id="RHEA:23584"/>
        <dbReference type="ChEBI" id="CHEBI:15378"/>
        <dbReference type="ChEBI" id="CHEBI:17839"/>
        <dbReference type="ChEBI" id="CHEBI:29985"/>
        <dbReference type="ChEBI" id="CHEBI:30616"/>
        <dbReference type="ChEBI" id="CHEBI:43474"/>
        <dbReference type="ChEBI" id="CHEBI:57451"/>
        <dbReference type="ChEBI" id="CHEBI:456216"/>
        <dbReference type="EC" id="6.3.2.12"/>
    </reaction>
</comment>
<evidence type="ECO:0000313" key="25">
    <source>
        <dbReference type="EMBL" id="SDZ92108.1"/>
    </source>
</evidence>
<dbReference type="OrthoDB" id="9809356at2"/>
<evidence type="ECO:0000256" key="9">
    <source>
        <dbReference type="ARBA" id="ARBA00022598"/>
    </source>
</evidence>
<dbReference type="AlphaFoldDB" id="A0A1H3X0R3"/>
<evidence type="ECO:0000256" key="8">
    <source>
        <dbReference type="ARBA" id="ARBA00019357"/>
    </source>
</evidence>
<dbReference type="GO" id="GO:0046654">
    <property type="term" value="P:tetrahydrofolate biosynthetic process"/>
    <property type="evidence" value="ECO:0007669"/>
    <property type="project" value="UniProtKB-UniPathway"/>
</dbReference>
<dbReference type="Pfam" id="PF08245">
    <property type="entry name" value="Mur_ligase_M"/>
    <property type="match status" value="1"/>
</dbReference>
<dbReference type="PANTHER" id="PTHR11136">
    <property type="entry name" value="FOLYLPOLYGLUTAMATE SYNTHASE-RELATED"/>
    <property type="match status" value="1"/>
</dbReference>
<dbReference type="RefSeq" id="WP_092344850.1">
    <property type="nucleotide sequence ID" value="NZ_FNQN01000002.1"/>
</dbReference>
<evidence type="ECO:0000256" key="4">
    <source>
        <dbReference type="ARBA" id="ARBA00005150"/>
    </source>
</evidence>
<feature type="domain" description="Mur ligase C-terminal" evidence="23">
    <location>
        <begin position="287"/>
        <end position="403"/>
    </location>
</feature>
<name>A0A1H3X0R3_9BACT</name>
<evidence type="ECO:0000256" key="13">
    <source>
        <dbReference type="ARBA" id="ARBA00022842"/>
    </source>
</evidence>
<dbReference type="Pfam" id="PF02875">
    <property type="entry name" value="Mur_ligase_C"/>
    <property type="match status" value="1"/>
</dbReference>
<reference evidence="25 26" key="1">
    <citation type="submission" date="2016-10" db="EMBL/GenBank/DDBJ databases">
        <authorList>
            <person name="de Groot N.N."/>
        </authorList>
    </citation>
    <scope>NUCLEOTIDE SEQUENCE [LARGE SCALE GENOMIC DNA]</scope>
    <source>
        <strain evidence="25 26">DSM 7343</strain>
    </source>
</reference>
<evidence type="ECO:0000256" key="6">
    <source>
        <dbReference type="ARBA" id="ARBA00013023"/>
    </source>
</evidence>
<comment type="catalytic activity">
    <reaction evidence="18">
        <text>(6S)-5,6,7,8-tetrahydrofolyl-(gamma-L-Glu)(n) + L-glutamate + ATP = (6S)-5,6,7,8-tetrahydrofolyl-(gamma-L-Glu)(n+1) + ADP + phosphate + H(+)</text>
        <dbReference type="Rhea" id="RHEA:10580"/>
        <dbReference type="Rhea" id="RHEA-COMP:14738"/>
        <dbReference type="Rhea" id="RHEA-COMP:14740"/>
        <dbReference type="ChEBI" id="CHEBI:15378"/>
        <dbReference type="ChEBI" id="CHEBI:29985"/>
        <dbReference type="ChEBI" id="CHEBI:30616"/>
        <dbReference type="ChEBI" id="CHEBI:43474"/>
        <dbReference type="ChEBI" id="CHEBI:141005"/>
        <dbReference type="ChEBI" id="CHEBI:456216"/>
        <dbReference type="EC" id="6.3.2.17"/>
    </reaction>
</comment>
<dbReference type="Gene3D" id="3.40.1190.10">
    <property type="entry name" value="Mur-like, catalytic domain"/>
    <property type="match status" value="1"/>
</dbReference>
<evidence type="ECO:0000256" key="16">
    <source>
        <dbReference type="ARBA" id="ARBA00030592"/>
    </source>
</evidence>
<comment type="catalytic activity">
    <reaction evidence="19">
        <text>10-formyltetrahydrofolyl-(gamma-L-Glu)(n) + L-glutamate + ATP = 10-formyltetrahydrofolyl-(gamma-L-Glu)(n+1) + ADP + phosphate + H(+)</text>
        <dbReference type="Rhea" id="RHEA:51904"/>
        <dbReference type="Rhea" id="RHEA-COMP:13088"/>
        <dbReference type="Rhea" id="RHEA-COMP:14300"/>
        <dbReference type="ChEBI" id="CHEBI:15378"/>
        <dbReference type="ChEBI" id="CHEBI:29985"/>
        <dbReference type="ChEBI" id="CHEBI:30616"/>
        <dbReference type="ChEBI" id="CHEBI:43474"/>
        <dbReference type="ChEBI" id="CHEBI:134413"/>
        <dbReference type="ChEBI" id="CHEBI:456216"/>
        <dbReference type="EC" id="6.3.2.17"/>
    </reaction>
</comment>
<dbReference type="GO" id="GO:0005524">
    <property type="term" value="F:ATP binding"/>
    <property type="evidence" value="ECO:0007669"/>
    <property type="project" value="UniProtKB-KW"/>
</dbReference>
<organism evidence="25 26">
    <name type="scientific">Desulfuromusa kysingii</name>
    <dbReference type="NCBI Taxonomy" id="37625"/>
    <lineage>
        <taxon>Bacteria</taxon>
        <taxon>Pseudomonadati</taxon>
        <taxon>Thermodesulfobacteriota</taxon>
        <taxon>Desulfuromonadia</taxon>
        <taxon>Desulfuromonadales</taxon>
        <taxon>Geopsychrobacteraceae</taxon>
        <taxon>Desulfuromusa</taxon>
    </lineage>
</organism>